<dbReference type="Gene3D" id="3.40.50.300">
    <property type="entry name" value="P-loop containing nucleotide triphosphate hydrolases"/>
    <property type="match status" value="1"/>
</dbReference>
<dbReference type="EMBL" id="LAHD01000013">
    <property type="protein sequence ID" value="PHK05714.1"/>
    <property type="molecule type" value="Genomic_DNA"/>
</dbReference>
<organism evidence="1 2">
    <name type="scientific">Nostoc linckia z8</name>
    <dbReference type="NCBI Taxonomy" id="1628746"/>
    <lineage>
        <taxon>Bacteria</taxon>
        <taxon>Bacillati</taxon>
        <taxon>Cyanobacteriota</taxon>
        <taxon>Cyanophyceae</taxon>
        <taxon>Nostocales</taxon>
        <taxon>Nostocaceae</taxon>
        <taxon>Nostoc</taxon>
    </lineage>
</organism>
<accession>A0A9Q5ZEQ9</accession>
<reference evidence="1 2" key="1">
    <citation type="submission" date="2015-02" db="EMBL/GenBank/DDBJ databases">
        <title>Nostoc linckia genome annotation.</title>
        <authorList>
            <person name="Zhou Z."/>
        </authorList>
    </citation>
    <scope>NUCLEOTIDE SEQUENCE [LARGE SCALE GENOMIC DNA]</scope>
    <source>
        <strain evidence="2">z8</strain>
    </source>
</reference>
<sequence>MARSVTVRKDCIEKVKLAVKRYGFSRQKDLAEELKCSLATVSNFLNGKPVDFWYFQEICLKLGQDWQAIAVLDYDDSNSKTKIQEPFVCEAESDFVYVERPPIESLCYEILLRPGALLRIKAPGLMGKTSLMAKVLQKLAKRGYRTVPLNLHYAELEDFSSLNKFLKWFCISVGQTLQMPNKLADYWDEQFSTSKVDCKIYFEKYLLAKTESPLVLWLDEVERVFPHQTVATEFLGLLRAWHEEAKIRPIWQRLRLVVAHSTEAYIPLKINESPFNVGESIELPKFTPEQVQNLAQQQGFSWDLTEVNLLMDMIGGHPYLVQQIFFHLKNNQSISLEEILQTACTEAGIYGSHLRRYWWEIQQHSELVTALKTIVAANTSVRIEPMQAYKLHSMGLINLLKNEVTISCKLYQEYFGDRLFD</sequence>
<dbReference type="Pfam" id="PF14516">
    <property type="entry name" value="AAA_35"/>
    <property type="match status" value="1"/>
</dbReference>
<name>A0A9Q5ZEQ9_NOSLI</name>
<gene>
    <name evidence="1" type="ORF">VF08_06940</name>
</gene>
<evidence type="ECO:0000313" key="1">
    <source>
        <dbReference type="EMBL" id="PHK05714.1"/>
    </source>
</evidence>
<evidence type="ECO:0000313" key="2">
    <source>
        <dbReference type="Proteomes" id="UP000222310"/>
    </source>
</evidence>
<dbReference type="SUPFAM" id="SSF52540">
    <property type="entry name" value="P-loop containing nucleoside triphosphate hydrolases"/>
    <property type="match status" value="1"/>
</dbReference>
<dbReference type="Proteomes" id="UP000222310">
    <property type="component" value="Unassembled WGS sequence"/>
</dbReference>
<evidence type="ECO:0008006" key="3">
    <source>
        <dbReference type="Google" id="ProtNLM"/>
    </source>
</evidence>
<dbReference type="GeneID" id="57092376"/>
<dbReference type="InterPro" id="IPR027417">
    <property type="entry name" value="P-loop_NTPase"/>
</dbReference>
<dbReference type="RefSeq" id="WP_099067860.1">
    <property type="nucleotide sequence ID" value="NZ_LAHD01000013.1"/>
</dbReference>
<comment type="caution">
    <text evidence="1">The sequence shown here is derived from an EMBL/GenBank/DDBJ whole genome shotgun (WGS) entry which is preliminary data.</text>
</comment>
<dbReference type="AlphaFoldDB" id="A0A9Q5ZEQ9"/>
<proteinExistence type="predicted"/>
<protein>
    <recommendedName>
        <fullName evidence="3">Molecular chaperone Tir</fullName>
    </recommendedName>
</protein>